<dbReference type="PANTHER" id="PTHR34115">
    <property type="entry name" value="PROTEIN, PUTATIVE-RELATED"/>
    <property type="match status" value="1"/>
</dbReference>
<keyword evidence="3" id="KW-1185">Reference proteome</keyword>
<protein>
    <submittedName>
        <fullName evidence="2">OLC1v1032493C1</fullName>
    </submittedName>
</protein>
<organism evidence="2 3">
    <name type="scientific">Oldenlandia corymbosa var. corymbosa</name>
    <dbReference type="NCBI Taxonomy" id="529605"/>
    <lineage>
        <taxon>Eukaryota</taxon>
        <taxon>Viridiplantae</taxon>
        <taxon>Streptophyta</taxon>
        <taxon>Embryophyta</taxon>
        <taxon>Tracheophyta</taxon>
        <taxon>Spermatophyta</taxon>
        <taxon>Magnoliopsida</taxon>
        <taxon>eudicotyledons</taxon>
        <taxon>Gunneridae</taxon>
        <taxon>Pentapetalae</taxon>
        <taxon>asterids</taxon>
        <taxon>lamiids</taxon>
        <taxon>Gentianales</taxon>
        <taxon>Rubiaceae</taxon>
        <taxon>Rubioideae</taxon>
        <taxon>Spermacoceae</taxon>
        <taxon>Hedyotis-Oldenlandia complex</taxon>
        <taxon>Oldenlandia</taxon>
    </lineage>
</organism>
<sequence>MPFSFPFHGYMIFYHFHYFLAQAHHHHIHHHHHPNGCYPNNIFSFAIPILLNILVFKYQNQPEEYSPFLTHPKTVFLGILSLILYCFAYDYQQTLSNSPYGGSSSVLLASFFHRCTKFFGYMAMAISTSLIFPDSASPAFYALFFIISFDDLLYLVYKKIRRKLRRTRFQDRPNSSLWENARRILAQRNLIQGHLLPL</sequence>
<evidence type="ECO:0000256" key="1">
    <source>
        <dbReference type="SAM" id="Phobius"/>
    </source>
</evidence>
<dbReference type="AlphaFoldDB" id="A0AAV1CLR6"/>
<keyword evidence="1" id="KW-0472">Membrane</keyword>
<reference evidence="2" key="1">
    <citation type="submission" date="2023-03" db="EMBL/GenBank/DDBJ databases">
        <authorList>
            <person name="Julca I."/>
        </authorList>
    </citation>
    <scope>NUCLEOTIDE SEQUENCE</scope>
</reference>
<evidence type="ECO:0000313" key="2">
    <source>
        <dbReference type="EMBL" id="CAI9096367.1"/>
    </source>
</evidence>
<feature type="transmembrane region" description="Helical" evidence="1">
    <location>
        <begin position="75"/>
        <end position="91"/>
    </location>
</feature>
<proteinExistence type="predicted"/>
<dbReference type="Proteomes" id="UP001161247">
    <property type="component" value="Chromosome 2"/>
</dbReference>
<dbReference type="EMBL" id="OX459119">
    <property type="protein sequence ID" value="CAI9096367.1"/>
    <property type="molecule type" value="Genomic_DNA"/>
</dbReference>
<dbReference type="PANTHER" id="PTHR34115:SF5">
    <property type="entry name" value="PROTEIN, PUTATIVE-RELATED"/>
    <property type="match status" value="1"/>
</dbReference>
<keyword evidence="1" id="KW-0812">Transmembrane</keyword>
<feature type="transmembrane region" description="Helical" evidence="1">
    <location>
        <begin position="138"/>
        <end position="157"/>
    </location>
</feature>
<name>A0AAV1CLR6_OLDCO</name>
<accession>A0AAV1CLR6</accession>
<feature type="transmembrane region" description="Helical" evidence="1">
    <location>
        <begin position="37"/>
        <end position="55"/>
    </location>
</feature>
<evidence type="ECO:0000313" key="3">
    <source>
        <dbReference type="Proteomes" id="UP001161247"/>
    </source>
</evidence>
<gene>
    <name evidence="2" type="ORF">OLC1_LOCUS7141</name>
</gene>
<dbReference type="InterPro" id="IPR053258">
    <property type="entry name" value="Ca-permeable_cation_channel"/>
</dbReference>
<keyword evidence="1" id="KW-1133">Transmembrane helix</keyword>